<evidence type="ECO:0000256" key="1">
    <source>
        <dbReference type="SAM" id="MobiDB-lite"/>
    </source>
</evidence>
<feature type="compositionally biased region" description="Polar residues" evidence="1">
    <location>
        <begin position="36"/>
        <end position="48"/>
    </location>
</feature>
<evidence type="ECO:0000313" key="2">
    <source>
        <dbReference type="EMBL" id="AQK78942.1"/>
    </source>
</evidence>
<dbReference type="Pfam" id="PF00098">
    <property type="entry name" value="zf-CCHC"/>
    <property type="match status" value="1"/>
</dbReference>
<dbReference type="InterPro" id="IPR001969">
    <property type="entry name" value="Aspartic_peptidase_AS"/>
</dbReference>
<dbReference type="Pfam" id="PF08284">
    <property type="entry name" value="RVP_2"/>
    <property type="match status" value="1"/>
</dbReference>
<dbReference type="STRING" id="4577.A0A1D6LG97"/>
<feature type="compositionally biased region" description="Polar residues" evidence="1">
    <location>
        <begin position="129"/>
        <end position="145"/>
    </location>
</feature>
<accession>A0A1D6LG97</accession>
<dbReference type="InParanoid" id="A0A1D6LG97"/>
<sequence>MVSKAIVVERERLDYEDSVGFRRKRTGPPNRLGPSQRPQTGLHQSSRGTPCPSASVPSPSYGNTSYQNPSYPKPAASHQAVSVARPAAPAPSSGSSFIFTCFACRNPGHRAADCPSRRQPVYLRPRQYQTPAKSPATGGTPQASQVRVPPPAARGRLNNLTTEDAADASDVALGEFLVNNAFATVLFDSGATSSYVSSKFAAQ</sequence>
<dbReference type="GO" id="GO:0008270">
    <property type="term" value="F:zinc ion binding"/>
    <property type="evidence" value="ECO:0007669"/>
    <property type="project" value="InterPro"/>
</dbReference>
<dbReference type="InterPro" id="IPR036875">
    <property type="entry name" value="Znf_CCHC_sf"/>
</dbReference>
<feature type="compositionally biased region" description="Polar residues" evidence="1">
    <location>
        <begin position="55"/>
        <end position="70"/>
    </location>
</feature>
<feature type="region of interest" description="Disordered" evidence="1">
    <location>
        <begin position="13"/>
        <end position="77"/>
    </location>
</feature>
<proteinExistence type="predicted"/>
<dbReference type="InterPro" id="IPR001878">
    <property type="entry name" value="Znf_CCHC"/>
</dbReference>
<dbReference type="EMBL" id="CM000782">
    <property type="protein sequence ID" value="AQK78942.1"/>
    <property type="molecule type" value="Genomic_DNA"/>
</dbReference>
<feature type="region of interest" description="Disordered" evidence="1">
    <location>
        <begin position="129"/>
        <end position="154"/>
    </location>
</feature>
<dbReference type="AlphaFoldDB" id="A0A1D6LG97"/>
<dbReference type="Gene3D" id="4.10.60.10">
    <property type="entry name" value="Zinc finger, CCHC-type"/>
    <property type="match status" value="1"/>
</dbReference>
<dbReference type="GO" id="GO:0004190">
    <property type="term" value="F:aspartic-type endopeptidase activity"/>
    <property type="evidence" value="ECO:0007669"/>
    <property type="project" value="InterPro"/>
</dbReference>
<dbReference type="OMA" id="HEFNNLG"/>
<protein>
    <submittedName>
        <fullName evidence="2">Uncharacterized protein</fullName>
    </submittedName>
</protein>
<reference evidence="2" key="1">
    <citation type="submission" date="2015-12" db="EMBL/GenBank/DDBJ databases">
        <title>Update maize B73 reference genome by single molecule sequencing technologies.</title>
        <authorList>
            <consortium name="Maize Genome Sequencing Project"/>
            <person name="Ware D."/>
        </authorList>
    </citation>
    <scope>NUCLEOTIDE SEQUENCE</scope>
    <source>
        <tissue evidence="2">Seedling</tissue>
    </source>
</reference>
<dbReference type="GO" id="GO:0006508">
    <property type="term" value="P:proteolysis"/>
    <property type="evidence" value="ECO:0007669"/>
    <property type="project" value="InterPro"/>
</dbReference>
<dbReference type="PROSITE" id="PS00141">
    <property type="entry name" value="ASP_PROTEASE"/>
    <property type="match status" value="1"/>
</dbReference>
<dbReference type="SMART" id="SM00343">
    <property type="entry name" value="ZnF_C2HC"/>
    <property type="match status" value="1"/>
</dbReference>
<organism evidence="2">
    <name type="scientific">Zea mays</name>
    <name type="common">Maize</name>
    <dbReference type="NCBI Taxonomy" id="4577"/>
    <lineage>
        <taxon>Eukaryota</taxon>
        <taxon>Viridiplantae</taxon>
        <taxon>Streptophyta</taxon>
        <taxon>Embryophyta</taxon>
        <taxon>Tracheophyta</taxon>
        <taxon>Spermatophyta</taxon>
        <taxon>Magnoliopsida</taxon>
        <taxon>Liliopsida</taxon>
        <taxon>Poales</taxon>
        <taxon>Poaceae</taxon>
        <taxon>PACMAD clade</taxon>
        <taxon>Panicoideae</taxon>
        <taxon>Andropogonodae</taxon>
        <taxon>Andropogoneae</taxon>
        <taxon>Tripsacinae</taxon>
        <taxon>Zea</taxon>
    </lineage>
</organism>
<gene>
    <name evidence="2" type="ORF">ZEAMMB73_Zm00001d035396</name>
</gene>
<dbReference type="GO" id="GO:0003676">
    <property type="term" value="F:nucleic acid binding"/>
    <property type="evidence" value="ECO:0007669"/>
    <property type="project" value="InterPro"/>
</dbReference>
<name>A0A1D6LG97_MAIZE</name>
<dbReference type="SUPFAM" id="SSF57756">
    <property type="entry name" value="Retrovirus zinc finger-like domains"/>
    <property type="match status" value="1"/>
</dbReference>
<dbReference type="PROSITE" id="PS50158">
    <property type="entry name" value="ZF_CCHC"/>
    <property type="match status" value="1"/>
</dbReference>